<gene>
    <name evidence="1" type="ORF">CGI_10005530</name>
</gene>
<sequence length="87" mass="10162">MAATEQKFWKVRIGLYLDNQIKLTTEVYQNARGLVVCALRGALCLFTDQYKRWSVAKQKHQRVAIGTDMSDYSHLLFDVPQRFTHKN</sequence>
<proteinExistence type="predicted"/>
<reference evidence="1" key="1">
    <citation type="journal article" date="2012" name="Nature">
        <title>The oyster genome reveals stress adaptation and complexity of shell formation.</title>
        <authorList>
            <person name="Zhang G."/>
            <person name="Fang X."/>
            <person name="Guo X."/>
            <person name="Li L."/>
            <person name="Luo R."/>
            <person name="Xu F."/>
            <person name="Yang P."/>
            <person name="Zhang L."/>
            <person name="Wang X."/>
            <person name="Qi H."/>
            <person name="Xiong Z."/>
            <person name="Que H."/>
            <person name="Xie Y."/>
            <person name="Holland P.W."/>
            <person name="Paps J."/>
            <person name="Zhu Y."/>
            <person name="Wu F."/>
            <person name="Chen Y."/>
            <person name="Wang J."/>
            <person name="Peng C."/>
            <person name="Meng J."/>
            <person name="Yang L."/>
            <person name="Liu J."/>
            <person name="Wen B."/>
            <person name="Zhang N."/>
            <person name="Huang Z."/>
            <person name="Zhu Q."/>
            <person name="Feng Y."/>
            <person name="Mount A."/>
            <person name="Hedgecock D."/>
            <person name="Xu Z."/>
            <person name="Liu Y."/>
            <person name="Domazet-Loso T."/>
            <person name="Du Y."/>
            <person name="Sun X."/>
            <person name="Zhang S."/>
            <person name="Liu B."/>
            <person name="Cheng P."/>
            <person name="Jiang X."/>
            <person name="Li J."/>
            <person name="Fan D."/>
            <person name="Wang W."/>
            <person name="Fu W."/>
            <person name="Wang T."/>
            <person name="Wang B."/>
            <person name="Zhang J."/>
            <person name="Peng Z."/>
            <person name="Li Y."/>
            <person name="Li N."/>
            <person name="Wang J."/>
            <person name="Chen M."/>
            <person name="He Y."/>
            <person name="Tan F."/>
            <person name="Song X."/>
            <person name="Zheng Q."/>
            <person name="Huang R."/>
            <person name="Yang H."/>
            <person name="Du X."/>
            <person name="Chen L."/>
            <person name="Yang M."/>
            <person name="Gaffney P.M."/>
            <person name="Wang S."/>
            <person name="Luo L."/>
            <person name="She Z."/>
            <person name="Ming Y."/>
            <person name="Huang W."/>
            <person name="Zhang S."/>
            <person name="Huang B."/>
            <person name="Zhang Y."/>
            <person name="Qu T."/>
            <person name="Ni P."/>
            <person name="Miao G."/>
            <person name="Wang J."/>
            <person name="Wang Q."/>
            <person name="Steinberg C.E."/>
            <person name="Wang H."/>
            <person name="Li N."/>
            <person name="Qian L."/>
            <person name="Zhang G."/>
            <person name="Li Y."/>
            <person name="Yang H."/>
            <person name="Liu X."/>
            <person name="Wang J."/>
            <person name="Yin Y."/>
            <person name="Wang J."/>
        </authorList>
    </citation>
    <scope>NUCLEOTIDE SEQUENCE [LARGE SCALE GENOMIC DNA]</scope>
    <source>
        <strain evidence="1">05x7-T-G4-1.051#20</strain>
    </source>
</reference>
<name>K1PPE7_MAGGI</name>
<protein>
    <submittedName>
        <fullName evidence="1">Uncharacterized protein</fullName>
    </submittedName>
</protein>
<dbReference type="AlphaFoldDB" id="K1PPE7"/>
<accession>K1PPE7</accession>
<organism evidence="1">
    <name type="scientific">Magallana gigas</name>
    <name type="common">Pacific oyster</name>
    <name type="synonym">Crassostrea gigas</name>
    <dbReference type="NCBI Taxonomy" id="29159"/>
    <lineage>
        <taxon>Eukaryota</taxon>
        <taxon>Metazoa</taxon>
        <taxon>Spiralia</taxon>
        <taxon>Lophotrochozoa</taxon>
        <taxon>Mollusca</taxon>
        <taxon>Bivalvia</taxon>
        <taxon>Autobranchia</taxon>
        <taxon>Pteriomorphia</taxon>
        <taxon>Ostreida</taxon>
        <taxon>Ostreoidea</taxon>
        <taxon>Ostreidae</taxon>
        <taxon>Magallana</taxon>
    </lineage>
</organism>
<evidence type="ECO:0000313" key="1">
    <source>
        <dbReference type="EMBL" id="EKC20734.1"/>
    </source>
</evidence>
<dbReference type="InParanoid" id="K1PPE7"/>
<dbReference type="EMBL" id="JH815760">
    <property type="protein sequence ID" value="EKC20734.1"/>
    <property type="molecule type" value="Genomic_DNA"/>
</dbReference>
<dbReference type="HOGENOM" id="CLU_2485514_0_0_1"/>